<name>A0ABP8FA87_9BACT</name>
<evidence type="ECO:0000313" key="3">
    <source>
        <dbReference type="Proteomes" id="UP001501844"/>
    </source>
</evidence>
<evidence type="ECO:0000256" key="1">
    <source>
        <dbReference type="SAM" id="MobiDB-lite"/>
    </source>
</evidence>
<proteinExistence type="predicted"/>
<accession>A0ABP8FA87</accession>
<feature type="compositionally biased region" description="Basic and acidic residues" evidence="1">
    <location>
        <begin position="88"/>
        <end position="102"/>
    </location>
</feature>
<reference evidence="3" key="1">
    <citation type="journal article" date="2019" name="Int. J. Syst. Evol. Microbiol.">
        <title>The Global Catalogue of Microorganisms (GCM) 10K type strain sequencing project: providing services to taxonomists for standard genome sequencing and annotation.</title>
        <authorList>
            <consortium name="The Broad Institute Genomics Platform"/>
            <consortium name="The Broad Institute Genome Sequencing Center for Infectious Disease"/>
            <person name="Wu L."/>
            <person name="Ma J."/>
        </authorList>
    </citation>
    <scope>NUCLEOTIDE SEQUENCE [LARGE SCALE GENOMIC DNA]</scope>
    <source>
        <strain evidence="3">JCM 17917</strain>
    </source>
</reference>
<gene>
    <name evidence="2" type="ORF">GCM10023183_06590</name>
</gene>
<sequence length="119" mass="13845">MELDFNEFKARLLNEMTRGIHPAPYIQEEVRRAEALKLGLVEEVERAPQFVTEASNKIDSYLYQLHELAKKYPLDFYQLDQKTAIQDDKMQQGIKDQLKKLDETEDPEGPGKIHPLDLS</sequence>
<dbReference type="RefSeq" id="WP_345162317.1">
    <property type="nucleotide sequence ID" value="NZ_BAABGX010000001.1"/>
</dbReference>
<feature type="compositionally biased region" description="Basic and acidic residues" evidence="1">
    <location>
        <begin position="109"/>
        <end position="119"/>
    </location>
</feature>
<keyword evidence="3" id="KW-1185">Reference proteome</keyword>
<dbReference type="Proteomes" id="UP001501844">
    <property type="component" value="Unassembled WGS sequence"/>
</dbReference>
<feature type="region of interest" description="Disordered" evidence="1">
    <location>
        <begin position="88"/>
        <end position="119"/>
    </location>
</feature>
<dbReference type="EMBL" id="BAABGX010000001">
    <property type="protein sequence ID" value="GAA4298352.1"/>
    <property type="molecule type" value="Genomic_DNA"/>
</dbReference>
<organism evidence="2 3">
    <name type="scientific">Nibribacter koreensis</name>
    <dbReference type="NCBI Taxonomy" id="1084519"/>
    <lineage>
        <taxon>Bacteria</taxon>
        <taxon>Pseudomonadati</taxon>
        <taxon>Bacteroidota</taxon>
        <taxon>Cytophagia</taxon>
        <taxon>Cytophagales</taxon>
        <taxon>Hymenobacteraceae</taxon>
        <taxon>Nibribacter</taxon>
    </lineage>
</organism>
<comment type="caution">
    <text evidence="2">The sequence shown here is derived from an EMBL/GenBank/DDBJ whole genome shotgun (WGS) entry which is preliminary data.</text>
</comment>
<protein>
    <submittedName>
        <fullName evidence="2">Uncharacterized protein</fullName>
    </submittedName>
</protein>
<evidence type="ECO:0000313" key="2">
    <source>
        <dbReference type="EMBL" id="GAA4298352.1"/>
    </source>
</evidence>